<dbReference type="CDD" id="cd01335">
    <property type="entry name" value="Radical_SAM"/>
    <property type="match status" value="1"/>
</dbReference>
<dbReference type="Proteomes" id="UP000316628">
    <property type="component" value="Unassembled WGS sequence"/>
</dbReference>
<dbReference type="GO" id="GO:0046872">
    <property type="term" value="F:metal ion binding"/>
    <property type="evidence" value="ECO:0007669"/>
    <property type="project" value="UniProtKB-KW"/>
</dbReference>
<gene>
    <name evidence="6" type="ORF">FHX81_7703</name>
</gene>
<dbReference type="SFLD" id="SFLDG01072">
    <property type="entry name" value="dehydrogenase_like"/>
    <property type="match status" value="1"/>
</dbReference>
<dbReference type="PANTHER" id="PTHR43273">
    <property type="entry name" value="ANAEROBIC SULFATASE-MATURATING ENZYME HOMOLOG ASLB-RELATED"/>
    <property type="match status" value="1"/>
</dbReference>
<dbReference type="InterPro" id="IPR026357">
    <property type="entry name" value="rSAM_SPASM_GrrM_OscB"/>
</dbReference>
<dbReference type="InterPro" id="IPR023867">
    <property type="entry name" value="Sulphatase_maturase_rSAM"/>
</dbReference>
<protein>
    <recommendedName>
        <fullName evidence="5">Radical SAM core domain-containing protein</fullName>
    </recommendedName>
</protein>
<proteinExistence type="predicted"/>
<evidence type="ECO:0000313" key="6">
    <source>
        <dbReference type="EMBL" id="TQM85228.1"/>
    </source>
</evidence>
<dbReference type="NCBIfam" id="TIGR04261">
    <property type="entry name" value="rSAM_GlyRichRpt"/>
    <property type="match status" value="1"/>
</dbReference>
<keyword evidence="2" id="KW-0479">Metal-binding</keyword>
<dbReference type="InterPro" id="IPR058240">
    <property type="entry name" value="rSAM_sf"/>
</dbReference>
<evidence type="ECO:0000256" key="3">
    <source>
        <dbReference type="ARBA" id="ARBA00023004"/>
    </source>
</evidence>
<keyword evidence="4" id="KW-0411">Iron-sulfur</keyword>
<keyword evidence="1" id="KW-0949">S-adenosyl-L-methionine</keyword>
<dbReference type="GO" id="GO:0016491">
    <property type="term" value="F:oxidoreductase activity"/>
    <property type="evidence" value="ECO:0007669"/>
    <property type="project" value="InterPro"/>
</dbReference>
<keyword evidence="7" id="KW-1185">Reference proteome</keyword>
<keyword evidence="3" id="KW-0408">Iron</keyword>
<dbReference type="Gene3D" id="3.20.20.70">
    <property type="entry name" value="Aldolase class I"/>
    <property type="match status" value="1"/>
</dbReference>
<dbReference type="SFLD" id="SFLDG01067">
    <property type="entry name" value="SPASM/twitch_domain_containing"/>
    <property type="match status" value="1"/>
</dbReference>
<reference evidence="6 7" key="1">
    <citation type="submission" date="2019-06" db="EMBL/GenBank/DDBJ databases">
        <title>Sequencing the genomes of 1000 actinobacteria strains.</title>
        <authorList>
            <person name="Klenk H.-P."/>
        </authorList>
    </citation>
    <scope>NUCLEOTIDE SEQUENCE [LARGE SCALE GENOMIC DNA]</scope>
    <source>
        <strain evidence="6 7">DSM 45456</strain>
    </source>
</reference>
<evidence type="ECO:0000259" key="5">
    <source>
        <dbReference type="PROSITE" id="PS51918"/>
    </source>
</evidence>
<evidence type="ECO:0000313" key="7">
    <source>
        <dbReference type="Proteomes" id="UP000316628"/>
    </source>
</evidence>
<feature type="domain" description="Radical SAM core" evidence="5">
    <location>
        <begin position="9"/>
        <end position="239"/>
    </location>
</feature>
<dbReference type="PANTHER" id="PTHR43273:SF8">
    <property type="entry name" value="RADICAL SAM DOMAIN PROTEIN"/>
    <property type="match status" value="1"/>
</dbReference>
<dbReference type="Pfam" id="PF04055">
    <property type="entry name" value="Radical_SAM"/>
    <property type="match status" value="1"/>
</dbReference>
<dbReference type="PROSITE" id="PS51918">
    <property type="entry name" value="RADICAL_SAM"/>
    <property type="match status" value="1"/>
</dbReference>
<organism evidence="6 7">
    <name type="scientific">Saccharothrix saharensis</name>
    <dbReference type="NCBI Taxonomy" id="571190"/>
    <lineage>
        <taxon>Bacteria</taxon>
        <taxon>Bacillati</taxon>
        <taxon>Actinomycetota</taxon>
        <taxon>Actinomycetes</taxon>
        <taxon>Pseudonocardiales</taxon>
        <taxon>Pseudonocardiaceae</taxon>
        <taxon>Saccharothrix</taxon>
    </lineage>
</organism>
<sequence length="376" mass="41802">MSMSGLAAASIVPTRLLVLQPTGFCNINCRYCYLADRQARRKMRTSTVRALGRFLGTIQVAEKPLTVSWHAGEPLTAGRDFYESAFSILAESPDCPPLRHTIQTNATLINNQWCELFTRWGVHVSVSLDGPAHIHDRERRDTGNRGTYARALAGFESLLKHDITVSTIGVLTYYAMQFPDEIFRFWRSIGVRSVAIIAEEADGANRVSSLSRVDAGSRYYGFLRRLLELRDQYPEIHIRELEFVEQALRCAPGLEVASMENTPGAIISVDTEGNISTFSPELLDQGHQSYGNFTWGNVNNHTWDEVVGHEKFIGVAKDIRLGVDRCRAECGFYVVCGGGAPSNKISENGTFISTDTVACRLRIMTATEAVLDHYGL</sequence>
<accession>A0A543JQY4</accession>
<dbReference type="RefSeq" id="WP_141983293.1">
    <property type="nucleotide sequence ID" value="NZ_VFPP01000001.1"/>
</dbReference>
<dbReference type="SFLD" id="SFLDG01386">
    <property type="entry name" value="main_SPASM_domain-containing"/>
    <property type="match status" value="1"/>
</dbReference>
<dbReference type="AlphaFoldDB" id="A0A543JQY4"/>
<evidence type="ECO:0000256" key="1">
    <source>
        <dbReference type="ARBA" id="ARBA00022691"/>
    </source>
</evidence>
<name>A0A543JQY4_9PSEU</name>
<dbReference type="GO" id="GO:0051536">
    <property type="term" value="F:iron-sulfur cluster binding"/>
    <property type="evidence" value="ECO:0007669"/>
    <property type="project" value="UniProtKB-KW"/>
</dbReference>
<dbReference type="SFLD" id="SFLDS00029">
    <property type="entry name" value="Radical_SAM"/>
    <property type="match status" value="1"/>
</dbReference>
<dbReference type="InterPro" id="IPR007197">
    <property type="entry name" value="rSAM"/>
</dbReference>
<dbReference type="SUPFAM" id="SSF102114">
    <property type="entry name" value="Radical SAM enzymes"/>
    <property type="match status" value="1"/>
</dbReference>
<dbReference type="OrthoDB" id="9782387at2"/>
<comment type="caution">
    <text evidence="6">The sequence shown here is derived from an EMBL/GenBank/DDBJ whole genome shotgun (WGS) entry which is preliminary data.</text>
</comment>
<evidence type="ECO:0000256" key="2">
    <source>
        <dbReference type="ARBA" id="ARBA00022723"/>
    </source>
</evidence>
<evidence type="ECO:0000256" key="4">
    <source>
        <dbReference type="ARBA" id="ARBA00023014"/>
    </source>
</evidence>
<dbReference type="InterPro" id="IPR013785">
    <property type="entry name" value="Aldolase_TIM"/>
</dbReference>
<dbReference type="EMBL" id="VFPP01000001">
    <property type="protein sequence ID" value="TQM85228.1"/>
    <property type="molecule type" value="Genomic_DNA"/>
</dbReference>